<comment type="caution">
    <text evidence="1">The sequence shown here is derived from an EMBL/GenBank/DDBJ whole genome shotgun (WGS) entry which is preliminary data.</text>
</comment>
<name>A0A2V0QHE7_PSESF</name>
<gene>
    <name evidence="1" type="ORF">KPSA1_03424</name>
</gene>
<evidence type="ECO:0000313" key="2">
    <source>
        <dbReference type="Proteomes" id="UP000247480"/>
    </source>
</evidence>
<evidence type="ECO:0000313" key="1">
    <source>
        <dbReference type="EMBL" id="GBH10018.1"/>
    </source>
</evidence>
<organism evidence="1 2">
    <name type="scientific">Pseudomonas syringae pv. actinidiae</name>
    <dbReference type="NCBI Taxonomy" id="103796"/>
    <lineage>
        <taxon>Bacteria</taxon>
        <taxon>Pseudomonadati</taxon>
        <taxon>Pseudomonadota</taxon>
        <taxon>Gammaproteobacteria</taxon>
        <taxon>Pseudomonadales</taxon>
        <taxon>Pseudomonadaceae</taxon>
        <taxon>Pseudomonas</taxon>
        <taxon>Pseudomonas syringae</taxon>
    </lineage>
</organism>
<protein>
    <submittedName>
        <fullName evidence="1">Uncharacterized protein</fullName>
    </submittedName>
</protein>
<dbReference type="AlphaFoldDB" id="A0A2V0QHE7"/>
<sequence>MACLRRMAGSLLQERRRVQLENSITWIIKHCE</sequence>
<proteinExistence type="predicted"/>
<dbReference type="EMBL" id="BGJZ01000145">
    <property type="protein sequence ID" value="GBH10018.1"/>
    <property type="molecule type" value="Genomic_DNA"/>
</dbReference>
<accession>A0A2V0QHE7</accession>
<dbReference type="Proteomes" id="UP000247480">
    <property type="component" value="Unassembled WGS sequence"/>
</dbReference>
<reference evidence="1 2" key="1">
    <citation type="submission" date="2018-04" db="EMBL/GenBank/DDBJ databases">
        <title>Draft genome sequence of Pseudomonas syringae pv. actinidiae biovar 1 strains isolated from kiwifruit in Kagawa prefecture.</title>
        <authorList>
            <person name="Tabuchi M."/>
            <person name="Saito M."/>
            <person name="Fujiwara S."/>
            <person name="Sasa N."/>
            <person name="Akimitsu K."/>
            <person name="Gomi K."/>
            <person name="Konishi-Sugita S."/>
            <person name="Hamano K."/>
            <person name="Kataoka I."/>
        </authorList>
    </citation>
    <scope>NUCLEOTIDE SEQUENCE [LARGE SCALE GENOMIC DNA]</scope>
    <source>
        <strain evidence="1 2">MAFF212206</strain>
    </source>
</reference>